<accession>A0ABM1F4L7</accession>
<dbReference type="InterPro" id="IPR036880">
    <property type="entry name" value="Kunitz_BPTI_sf"/>
</dbReference>
<keyword evidence="8" id="KW-1185">Reference proteome</keyword>
<feature type="domain" description="Thyroglobulin type-1" evidence="7">
    <location>
        <begin position="185"/>
        <end position="244"/>
    </location>
</feature>
<evidence type="ECO:0000259" key="7">
    <source>
        <dbReference type="PROSITE" id="PS51162"/>
    </source>
</evidence>
<feature type="domain" description="BPTI/Kunitz inhibitor" evidence="6">
    <location>
        <begin position="20"/>
        <end position="70"/>
    </location>
</feature>
<dbReference type="Proteomes" id="UP000695022">
    <property type="component" value="Unplaced"/>
</dbReference>
<evidence type="ECO:0000256" key="1">
    <source>
        <dbReference type="ARBA" id="ARBA00022690"/>
    </source>
</evidence>
<dbReference type="GeneID" id="106819256"/>
<keyword evidence="1" id="KW-0646">Protease inhibitor</keyword>
<dbReference type="InterPro" id="IPR050098">
    <property type="entry name" value="TFPI/VKTCI-like"/>
</dbReference>
<dbReference type="SMART" id="SM00131">
    <property type="entry name" value="KU"/>
    <property type="match status" value="2"/>
</dbReference>
<proteinExistence type="predicted"/>
<evidence type="ECO:0000313" key="9">
    <source>
        <dbReference type="RefSeq" id="XP_014679388.1"/>
    </source>
</evidence>
<evidence type="ECO:0000256" key="5">
    <source>
        <dbReference type="SAM" id="Phobius"/>
    </source>
</evidence>
<sequence>MSFDTLPYYCCAESRDIDVCTQAPNPGPCDNNLQRWYYDTGAGVCSLFNYGGCGGNGNNFATLQGCLIRCQERATCDTPPEVGSCRSNFQRWFFNSKTSSCETFTFGGCSTNLNNFFSKGECLARCGVDTTRSTCPGARQCDTTNLCADNTCEFNPNATCTIDPCRCEVVFKDEFGKTVDCGKLLPKCLRDRLAHRLGNYMPQCDENDAYKPLQCVDGGSECWCVDSLGSEVPDTRVSGRTPSCRVNDVDKVNIVLRFPVEFSTVEGQQQEFIELLISVLMNDFQLTRAQIEDIRLYRGSIIAEIVVTGENATNAVDFLQHNVREKHFVVELNGELLVPDSAVATYYRSPISEKQLRELEHSNFVKKVVLAVVGSVMGVLLIAGVIICCVVQKKKNTKSADLDNPNAVVPTMYAAGPKY</sequence>
<dbReference type="PROSITE" id="PS00280">
    <property type="entry name" value="BPTI_KUNITZ_1"/>
    <property type="match status" value="2"/>
</dbReference>
<dbReference type="SUPFAM" id="SSF57610">
    <property type="entry name" value="Thyroglobulin type-1 domain"/>
    <property type="match status" value="1"/>
</dbReference>
<evidence type="ECO:0000256" key="2">
    <source>
        <dbReference type="ARBA" id="ARBA00022900"/>
    </source>
</evidence>
<dbReference type="InterPro" id="IPR020901">
    <property type="entry name" value="Prtase_inh_Kunz-CS"/>
</dbReference>
<feature type="disulfide bond" evidence="4">
    <location>
        <begin position="215"/>
        <end position="222"/>
    </location>
</feature>
<dbReference type="CDD" id="cd00191">
    <property type="entry name" value="TY"/>
    <property type="match status" value="1"/>
</dbReference>
<dbReference type="RefSeq" id="XP_014679388.1">
    <property type="nucleotide sequence ID" value="XM_014823902.1"/>
</dbReference>
<keyword evidence="5" id="KW-0472">Membrane</keyword>
<protein>
    <submittedName>
        <fullName evidence="9">Epithelial cell adhesion molecule-like</fullName>
    </submittedName>
</protein>
<keyword evidence="2" id="KW-0722">Serine protease inhibitor</keyword>
<keyword evidence="5" id="KW-1133">Transmembrane helix</keyword>
<dbReference type="Pfam" id="PF00086">
    <property type="entry name" value="Thyroglobulin_1"/>
    <property type="match status" value="1"/>
</dbReference>
<dbReference type="Pfam" id="PF00014">
    <property type="entry name" value="Kunitz_BPTI"/>
    <property type="match status" value="2"/>
</dbReference>
<keyword evidence="3 4" id="KW-1015">Disulfide bond</keyword>
<dbReference type="PROSITE" id="PS50279">
    <property type="entry name" value="BPTI_KUNITZ_2"/>
    <property type="match status" value="2"/>
</dbReference>
<dbReference type="InterPro" id="IPR000716">
    <property type="entry name" value="Thyroglobulin_1"/>
</dbReference>
<dbReference type="InterPro" id="IPR002223">
    <property type="entry name" value="Kunitz_BPTI"/>
</dbReference>
<evidence type="ECO:0000256" key="4">
    <source>
        <dbReference type="PROSITE-ProRule" id="PRU00500"/>
    </source>
</evidence>
<organism evidence="8 9">
    <name type="scientific">Priapulus caudatus</name>
    <name type="common">Priapulid worm</name>
    <dbReference type="NCBI Taxonomy" id="37621"/>
    <lineage>
        <taxon>Eukaryota</taxon>
        <taxon>Metazoa</taxon>
        <taxon>Ecdysozoa</taxon>
        <taxon>Scalidophora</taxon>
        <taxon>Priapulida</taxon>
        <taxon>Priapulimorpha</taxon>
        <taxon>Priapulimorphida</taxon>
        <taxon>Priapulidae</taxon>
        <taxon>Priapulus</taxon>
    </lineage>
</organism>
<name>A0ABM1F4L7_PRICU</name>
<evidence type="ECO:0000256" key="3">
    <source>
        <dbReference type="ARBA" id="ARBA00023157"/>
    </source>
</evidence>
<feature type="disulfide bond" evidence="4">
    <location>
        <begin position="224"/>
        <end position="244"/>
    </location>
</feature>
<dbReference type="PRINTS" id="PR00759">
    <property type="entry name" value="BASICPTASE"/>
</dbReference>
<reference evidence="9" key="1">
    <citation type="submission" date="2025-08" db="UniProtKB">
        <authorList>
            <consortium name="RefSeq"/>
        </authorList>
    </citation>
    <scope>IDENTIFICATION</scope>
</reference>
<evidence type="ECO:0000313" key="8">
    <source>
        <dbReference type="Proteomes" id="UP000695022"/>
    </source>
</evidence>
<evidence type="ECO:0000259" key="6">
    <source>
        <dbReference type="PROSITE" id="PS50279"/>
    </source>
</evidence>
<keyword evidence="5" id="KW-0812">Transmembrane</keyword>
<dbReference type="Gene3D" id="4.10.800.10">
    <property type="entry name" value="Thyroglobulin type-1"/>
    <property type="match status" value="1"/>
</dbReference>
<gene>
    <name evidence="9" type="primary">LOC106819256</name>
</gene>
<comment type="caution">
    <text evidence="4">Lacks conserved residue(s) required for the propagation of feature annotation.</text>
</comment>
<dbReference type="SMART" id="SM00211">
    <property type="entry name" value="TY"/>
    <property type="match status" value="1"/>
</dbReference>
<dbReference type="PANTHER" id="PTHR10083">
    <property type="entry name" value="KUNITZ-TYPE PROTEASE INHIBITOR-RELATED"/>
    <property type="match status" value="1"/>
</dbReference>
<dbReference type="InterPro" id="IPR036857">
    <property type="entry name" value="Thyroglobulin_1_sf"/>
</dbReference>
<dbReference type="PROSITE" id="PS51162">
    <property type="entry name" value="THYROGLOBULIN_1_2"/>
    <property type="match status" value="1"/>
</dbReference>
<feature type="transmembrane region" description="Helical" evidence="5">
    <location>
        <begin position="368"/>
        <end position="391"/>
    </location>
</feature>
<feature type="domain" description="BPTI/Kunitz inhibitor" evidence="6">
    <location>
        <begin position="76"/>
        <end position="126"/>
    </location>
</feature>
<dbReference type="Gene3D" id="4.10.410.10">
    <property type="entry name" value="Pancreatic trypsin inhibitor Kunitz domain"/>
    <property type="match status" value="2"/>
</dbReference>
<dbReference type="SUPFAM" id="SSF57362">
    <property type="entry name" value="BPTI-like"/>
    <property type="match status" value="2"/>
</dbReference>